<dbReference type="VEuPathDB" id="FungiDB:BO78DRAFT_348377"/>
<dbReference type="CDD" id="cd19757">
    <property type="entry name" value="Bbox1"/>
    <property type="match status" value="1"/>
</dbReference>
<reference evidence="5 6" key="1">
    <citation type="submission" date="2018-02" db="EMBL/GenBank/DDBJ databases">
        <title>The genomes of Aspergillus section Nigri reveals drivers in fungal speciation.</title>
        <authorList>
            <consortium name="DOE Joint Genome Institute"/>
            <person name="Vesth T.C."/>
            <person name="Nybo J."/>
            <person name="Theobald S."/>
            <person name="Brandl J."/>
            <person name="Frisvad J.C."/>
            <person name="Nielsen K.F."/>
            <person name="Lyhne E.K."/>
            <person name="Kogle M.E."/>
            <person name="Kuo A."/>
            <person name="Riley R."/>
            <person name="Clum A."/>
            <person name="Nolan M."/>
            <person name="Lipzen A."/>
            <person name="Salamov A."/>
            <person name="Henrissat B."/>
            <person name="Wiebenga A."/>
            <person name="De vries R.P."/>
            <person name="Grigoriev I.V."/>
            <person name="Mortensen U.H."/>
            <person name="Andersen M.R."/>
            <person name="Baker S.E."/>
        </authorList>
    </citation>
    <scope>NUCLEOTIDE SEQUENCE [LARGE SCALE GENOMIC DNA]</scope>
    <source>
        <strain evidence="5 6">CBS 121057</strain>
    </source>
</reference>
<dbReference type="InterPro" id="IPR027417">
    <property type="entry name" value="P-loop_NTPase"/>
</dbReference>
<sequence>MTITHNSHSQFAVTWELALKRYSLAVGKQLEDPSLPHPSSVEELLHHLDDQDSRFSKFRETKHSLFHILTCMCNPIERFGSMAASIASNAFAPSSVCFSAIAYLINAAKAVSASYNAVMGLFVTLKDFLVRLTIYDDSRMSEALQAKVVDILATLLEIFGQATKIVQGGLSGRILHFTKNALFGSDKTLQGLVSQLDKLCQTEHQLVGAETLVESKKTNQAVENLSAMLNGASLVLEDNHGKLAQAQADLQLLVEGQNDLHQEVHQDIRSLLTSFMGSGATTCSNSDHLKTVLQPSVAPSDMYYGFARKRLPATGEWIQTEPGFQAWIDRQHPLLWISGQPGCGKSFLAEYIITYLKTRFPQGVDHGSQPSVGYFFFKDNSPKTRGLHQALRDVAYQISLNDLAYAREIAARCRSPSDVGTLQSTWMTLFRDYFVNGNQEGRRAYIVLDGLDECLEGDRQMLLEFLLDLKTDEIGNKSRVQFVMLGRPHLSADVADVFHGSVSTFSIDRSKNNDDVARYVERSVARSRNIARAPQSLRNEVIDFLIKNAQGMFLWVDLMTQELGRHNRASSIRECLKRPPKGLYETMRRTLEGLSAYLRGDEPDELNTILTWVACAARPLTLQEIEAALTVDSPDPDDILNVESLLRLQFASLLTLIRDDGLTTSDLEVEAISSPLRSNEDFNEEIEDLEFEADFNSNPETTEVVFCHASIGDFFRDESETKRSAGQDSVSIGVDIVESRILTLKSCLELVCNPLKCPNLRNYALAWWHSHIKAAALHLHKISETDRLEIARLLLRTLREESVLEDWISVRDAGEFWTLDTLEPITKLLDDKRVVDSLTFEMREWVLDAIKEPAKLFIPAAEHIAKRWLQGEQWDPRICMLIIYRIRCLLNGDMDGAFTDSPSASTVLDSAEWANLPKAAEWNRRVAMCLRDMSHFEEAQAHFEAALELDNQMWLARSGLAYMYSLSGQHDKALGLYKVNADILAGAFEDTELRDKLPHDVRSDDLADSYQSAGEEHLALGDRANALVYFEKTLDISAESECLSKYIELLAADNAPESDEKIIQHLKRLDTAPDDTGSTPLTKCLSDKSTLGWAGHFYQAIALAARSSGQLEWLEHAYATTIDVAKRQRKSAVAFGLQVSLADLFISYDNKEDRAVEIWQMVMDFPATFMQGNFSMLYLQSLVSKVYGVYLLSKAIQAGPGTADAECHIRSLERIAKRRVVHMEHISELAANNFTTAILGLWYHRINQQEKAREYLLPFARQFVFSDTDVLSTYLSCYAFAMILLVMDDESTAVAILRNATYPRGTAWTCEGRCGLEPATWMNANICRDCAANLCDDCLRLVKARQPMRINICSPDHSWVHILDPSATPGLDGAGIDDHIQIPDLKNKIKKEWGL</sequence>
<evidence type="ECO:0000259" key="3">
    <source>
        <dbReference type="Pfam" id="PF17109"/>
    </source>
</evidence>
<evidence type="ECO:0000256" key="1">
    <source>
        <dbReference type="ARBA" id="ARBA00022737"/>
    </source>
</evidence>
<dbReference type="EMBL" id="KZ826373">
    <property type="protein sequence ID" value="PYI04062.1"/>
    <property type="molecule type" value="Genomic_DNA"/>
</dbReference>
<keyword evidence="2" id="KW-0802">TPR repeat</keyword>
<dbReference type="SMART" id="SM00028">
    <property type="entry name" value="TPR"/>
    <property type="match status" value="2"/>
</dbReference>
<evidence type="ECO:0000256" key="2">
    <source>
        <dbReference type="PROSITE-ProRule" id="PRU00339"/>
    </source>
</evidence>
<dbReference type="Proteomes" id="UP000248423">
    <property type="component" value="Unassembled WGS sequence"/>
</dbReference>
<dbReference type="SUPFAM" id="SSF48452">
    <property type="entry name" value="TPR-like"/>
    <property type="match status" value="1"/>
</dbReference>
<dbReference type="OrthoDB" id="448455at2759"/>
<dbReference type="PANTHER" id="PTHR10039">
    <property type="entry name" value="AMELOGENIN"/>
    <property type="match status" value="1"/>
</dbReference>
<dbReference type="Gene3D" id="3.40.50.300">
    <property type="entry name" value="P-loop containing nucleotide triphosphate hydrolases"/>
    <property type="match status" value="1"/>
</dbReference>
<proteinExistence type="predicted"/>
<dbReference type="InterPro" id="IPR019734">
    <property type="entry name" value="TPR_rpt"/>
</dbReference>
<organism evidence="5 6">
    <name type="scientific">Aspergillus sclerotiicarbonarius (strain CBS 121057 / IBT 28362)</name>
    <dbReference type="NCBI Taxonomy" id="1448318"/>
    <lineage>
        <taxon>Eukaryota</taxon>
        <taxon>Fungi</taxon>
        <taxon>Dikarya</taxon>
        <taxon>Ascomycota</taxon>
        <taxon>Pezizomycotina</taxon>
        <taxon>Eurotiomycetes</taxon>
        <taxon>Eurotiomycetidae</taxon>
        <taxon>Eurotiales</taxon>
        <taxon>Aspergillaceae</taxon>
        <taxon>Aspergillus</taxon>
        <taxon>Aspergillus subgen. Circumdati</taxon>
    </lineage>
</organism>
<evidence type="ECO:0000259" key="4">
    <source>
        <dbReference type="Pfam" id="PF24883"/>
    </source>
</evidence>
<dbReference type="Pfam" id="PF17109">
    <property type="entry name" value="Goodbye"/>
    <property type="match status" value="1"/>
</dbReference>
<gene>
    <name evidence="5" type="ORF">BO78DRAFT_348377</name>
</gene>
<dbReference type="PROSITE" id="PS50005">
    <property type="entry name" value="TPR"/>
    <property type="match status" value="1"/>
</dbReference>
<evidence type="ECO:0000313" key="5">
    <source>
        <dbReference type="EMBL" id="PYI04062.1"/>
    </source>
</evidence>
<evidence type="ECO:0000313" key="6">
    <source>
        <dbReference type="Proteomes" id="UP000248423"/>
    </source>
</evidence>
<keyword evidence="1" id="KW-0677">Repeat</keyword>
<dbReference type="InterPro" id="IPR031350">
    <property type="entry name" value="Goodbye_dom"/>
</dbReference>
<dbReference type="PANTHER" id="PTHR10039:SF17">
    <property type="entry name" value="FUNGAL STAND N-TERMINAL GOODBYE DOMAIN-CONTAINING PROTEIN-RELATED"/>
    <property type="match status" value="1"/>
</dbReference>
<feature type="domain" description="Fungal STAND N-terminal Goodbye" evidence="3">
    <location>
        <begin position="15"/>
        <end position="135"/>
    </location>
</feature>
<evidence type="ECO:0008006" key="7">
    <source>
        <dbReference type="Google" id="ProtNLM"/>
    </source>
</evidence>
<feature type="domain" description="Nephrocystin 3-like N-terminal" evidence="4">
    <location>
        <begin position="314"/>
        <end position="484"/>
    </location>
</feature>
<keyword evidence="6" id="KW-1185">Reference proteome</keyword>
<dbReference type="Pfam" id="PF24883">
    <property type="entry name" value="NPHP3_N"/>
    <property type="match status" value="1"/>
</dbReference>
<protein>
    <recommendedName>
        <fullName evidence="7">NACHT and TPR domain protein</fullName>
    </recommendedName>
</protein>
<dbReference type="Gene3D" id="1.25.40.10">
    <property type="entry name" value="Tetratricopeptide repeat domain"/>
    <property type="match status" value="1"/>
</dbReference>
<dbReference type="InterPro" id="IPR056884">
    <property type="entry name" value="NPHP3-like_N"/>
</dbReference>
<accession>A0A319E1X2</accession>
<dbReference type="InterPro" id="IPR011990">
    <property type="entry name" value="TPR-like_helical_dom_sf"/>
</dbReference>
<feature type="repeat" description="TPR" evidence="2">
    <location>
        <begin position="1007"/>
        <end position="1040"/>
    </location>
</feature>
<name>A0A319E1X2_ASPSB</name>
<dbReference type="SUPFAM" id="SSF52540">
    <property type="entry name" value="P-loop containing nucleoside triphosphate hydrolases"/>
    <property type="match status" value="1"/>
</dbReference>